<feature type="compositionally biased region" description="Basic residues" evidence="1">
    <location>
        <begin position="95"/>
        <end position="106"/>
    </location>
</feature>
<reference evidence="3 4" key="1">
    <citation type="journal article" date="2015" name="Genome Biol. Evol.">
        <title>Phylogenomic analyses indicate that early fungi evolved digesting cell walls of algal ancestors of land plants.</title>
        <authorList>
            <person name="Chang Y."/>
            <person name="Wang S."/>
            <person name="Sekimoto S."/>
            <person name="Aerts A.L."/>
            <person name="Choi C."/>
            <person name="Clum A."/>
            <person name="LaButti K.M."/>
            <person name="Lindquist E.A."/>
            <person name="Yee Ngan C."/>
            <person name="Ohm R.A."/>
            <person name="Salamov A.A."/>
            <person name="Grigoriev I.V."/>
            <person name="Spatafora J.W."/>
            <person name="Berbee M.L."/>
        </authorList>
    </citation>
    <scope>NUCLEOTIDE SEQUENCE [LARGE SCALE GENOMIC DNA]</scope>
    <source>
        <strain evidence="3 4">NRRL 1564</strain>
    </source>
</reference>
<evidence type="ECO:0000256" key="1">
    <source>
        <dbReference type="SAM" id="MobiDB-lite"/>
    </source>
</evidence>
<dbReference type="EMBL" id="KZ303489">
    <property type="protein sequence ID" value="PIA18684.1"/>
    <property type="molecule type" value="Genomic_DNA"/>
</dbReference>
<evidence type="ECO:0000313" key="4">
    <source>
        <dbReference type="Proteomes" id="UP000242474"/>
    </source>
</evidence>
<sequence length="146" mass="16484">MIVSFDSHAHIRQGCATAALVLLLLLFLVVWWVRRRRQQQLQPQQQPLLPERRHGLGIENASVAANRRRYHSITVISESQPLLMENGIDFFGPPRHPRPLHKKRRPKNDSNPASDAADPHRRVLTAPSAAFAPSILQTLAASTKQQ</sequence>
<feature type="transmembrane region" description="Helical" evidence="2">
    <location>
        <begin position="16"/>
        <end position="33"/>
    </location>
</feature>
<dbReference type="OrthoDB" id="5523794at2759"/>
<protein>
    <submittedName>
        <fullName evidence="3">Uncharacterized protein</fullName>
    </submittedName>
</protein>
<proteinExistence type="predicted"/>
<evidence type="ECO:0000256" key="2">
    <source>
        <dbReference type="SAM" id="Phobius"/>
    </source>
</evidence>
<dbReference type="AlphaFoldDB" id="A0A2G5BI33"/>
<dbReference type="Proteomes" id="UP000242474">
    <property type="component" value="Unassembled WGS sequence"/>
</dbReference>
<keyword evidence="2" id="KW-0472">Membrane</keyword>
<feature type="region of interest" description="Disordered" evidence="1">
    <location>
        <begin position="87"/>
        <end position="128"/>
    </location>
</feature>
<gene>
    <name evidence="3" type="ORF">COEREDRAFT_6392</name>
</gene>
<organism evidence="3 4">
    <name type="scientific">Coemansia reversa (strain ATCC 12441 / NRRL 1564)</name>
    <dbReference type="NCBI Taxonomy" id="763665"/>
    <lineage>
        <taxon>Eukaryota</taxon>
        <taxon>Fungi</taxon>
        <taxon>Fungi incertae sedis</taxon>
        <taxon>Zoopagomycota</taxon>
        <taxon>Kickxellomycotina</taxon>
        <taxon>Kickxellomycetes</taxon>
        <taxon>Kickxellales</taxon>
        <taxon>Kickxellaceae</taxon>
        <taxon>Coemansia</taxon>
    </lineage>
</organism>
<keyword evidence="4" id="KW-1185">Reference proteome</keyword>
<keyword evidence="2" id="KW-0812">Transmembrane</keyword>
<accession>A0A2G5BI33</accession>
<name>A0A2G5BI33_COERN</name>
<evidence type="ECO:0000313" key="3">
    <source>
        <dbReference type="EMBL" id="PIA18684.1"/>
    </source>
</evidence>
<keyword evidence="2" id="KW-1133">Transmembrane helix</keyword>